<feature type="region of interest" description="Disordered" evidence="1">
    <location>
        <begin position="82"/>
        <end position="105"/>
    </location>
</feature>
<gene>
    <name evidence="2" type="ORF">BSTOLATCC_MIC13022</name>
</gene>
<evidence type="ECO:0000313" key="2">
    <source>
        <dbReference type="EMBL" id="CAG9315248.1"/>
    </source>
</evidence>
<comment type="caution">
    <text evidence="2">The sequence shown here is derived from an EMBL/GenBank/DDBJ whole genome shotgun (WGS) entry which is preliminary data.</text>
</comment>
<name>A0AAU9IQ02_9CILI</name>
<organism evidence="2 3">
    <name type="scientific">Blepharisma stoltei</name>
    <dbReference type="NCBI Taxonomy" id="1481888"/>
    <lineage>
        <taxon>Eukaryota</taxon>
        <taxon>Sar</taxon>
        <taxon>Alveolata</taxon>
        <taxon>Ciliophora</taxon>
        <taxon>Postciliodesmatophora</taxon>
        <taxon>Heterotrichea</taxon>
        <taxon>Heterotrichida</taxon>
        <taxon>Blepharismidae</taxon>
        <taxon>Blepharisma</taxon>
    </lineage>
</organism>
<dbReference type="AlphaFoldDB" id="A0AAU9IQ02"/>
<evidence type="ECO:0000313" key="3">
    <source>
        <dbReference type="Proteomes" id="UP001162131"/>
    </source>
</evidence>
<dbReference type="EMBL" id="CAJZBQ010000013">
    <property type="protein sequence ID" value="CAG9315248.1"/>
    <property type="molecule type" value="Genomic_DNA"/>
</dbReference>
<feature type="compositionally biased region" description="Low complexity" evidence="1">
    <location>
        <begin position="82"/>
        <end position="99"/>
    </location>
</feature>
<sequence>MWPNPSKIAEFKVMNLKKGEEIRKARAQLKQYKKYWEEAEKKETEDALAKYYKVEQEYLDELARRKRAKLESLRSSSLLKSRSSELSSIPEEPLASSPPKNVLPKHSIHNLSFQKSTSINIHPLPVTKTPIIKTADSSSQYEIFQNFLKHKATETEFSEEKEFSEQKEIKYKKAKINNNEDTSTANESELSSFESPRKEIITIRERNLPPPMILKQVSNDVMFIHIIEKPKGIRTHKKQNTAGNFDSGLDTNELSYQKSLNKSSSGSECMITARSHSTSKDYKGKFNQYYHMFREFPFDKSKKRESEKWNKMKEYYEKIKNQFSPAVSIKNKIEVDLRKNKTPSKSIKDIPKIKISELAKKQ</sequence>
<proteinExistence type="predicted"/>
<accession>A0AAU9IQ02</accession>
<evidence type="ECO:0000256" key="1">
    <source>
        <dbReference type="SAM" id="MobiDB-lite"/>
    </source>
</evidence>
<reference evidence="2" key="1">
    <citation type="submission" date="2021-09" db="EMBL/GenBank/DDBJ databases">
        <authorList>
            <consortium name="AG Swart"/>
            <person name="Singh M."/>
            <person name="Singh A."/>
            <person name="Seah K."/>
            <person name="Emmerich C."/>
        </authorList>
    </citation>
    <scope>NUCLEOTIDE SEQUENCE</scope>
    <source>
        <strain evidence="2">ATCC30299</strain>
    </source>
</reference>
<protein>
    <submittedName>
        <fullName evidence="2">Uncharacterized protein</fullName>
    </submittedName>
</protein>
<dbReference type="Proteomes" id="UP001162131">
    <property type="component" value="Unassembled WGS sequence"/>
</dbReference>
<keyword evidence="3" id="KW-1185">Reference proteome</keyword>